<dbReference type="STRING" id="1184267.A11Q_1703"/>
<sequence length="107" mass="11970">MVESDKAHLKKTFNFTIAGVPYKLKTSHEEHTVYELVDYVDQKVTEALAVTKNSSFQNAAVLAALNIAEEMILLKQKAQAELEKLEAKALKLSQDLENSKTNKASIY</sequence>
<gene>
    <name evidence="11" type="ORF">A11Q_1703</name>
</gene>
<dbReference type="EMBL" id="CP003537">
    <property type="protein sequence ID" value="AGH95919.1"/>
    <property type="molecule type" value="Genomic_DNA"/>
</dbReference>
<evidence type="ECO:0000256" key="5">
    <source>
        <dbReference type="ARBA" id="ARBA00023210"/>
    </source>
</evidence>
<evidence type="ECO:0000256" key="1">
    <source>
        <dbReference type="ARBA" id="ARBA00004496"/>
    </source>
</evidence>
<dbReference type="GO" id="GO:0030428">
    <property type="term" value="C:cell septum"/>
    <property type="evidence" value="ECO:0007669"/>
    <property type="project" value="TreeGrafter"/>
</dbReference>
<dbReference type="InterPro" id="IPR053712">
    <property type="entry name" value="Bac_CellDiv_Activator"/>
</dbReference>
<name>M4VRV7_9BACT</name>
<evidence type="ECO:0000256" key="3">
    <source>
        <dbReference type="ARBA" id="ARBA00022490"/>
    </source>
</evidence>
<comment type="subcellular location">
    <subcellularLocation>
        <location evidence="1">Cytoplasm</location>
    </subcellularLocation>
</comment>
<protein>
    <recommendedName>
        <fullName evidence="2">Cell division protein ZapA</fullName>
    </recommendedName>
    <alternativeName>
        <fullName evidence="9">Z ring-associated protein ZapA</fullName>
    </alternativeName>
</protein>
<dbReference type="RefSeq" id="WP_015470409.1">
    <property type="nucleotide sequence ID" value="NC_020813.1"/>
</dbReference>
<dbReference type="eggNOG" id="ENOG5031V41">
    <property type="taxonomic scope" value="Bacteria"/>
</dbReference>
<organism evidence="11 12">
    <name type="scientific">Pseudobdellovibrio exovorus JSS</name>
    <dbReference type="NCBI Taxonomy" id="1184267"/>
    <lineage>
        <taxon>Bacteria</taxon>
        <taxon>Pseudomonadati</taxon>
        <taxon>Bdellovibrionota</taxon>
        <taxon>Bdellovibrionia</taxon>
        <taxon>Bdellovibrionales</taxon>
        <taxon>Pseudobdellovibrionaceae</taxon>
        <taxon>Pseudobdellovibrio</taxon>
    </lineage>
</organism>
<dbReference type="GO" id="GO:0043093">
    <property type="term" value="P:FtsZ-dependent cytokinesis"/>
    <property type="evidence" value="ECO:0007669"/>
    <property type="project" value="TreeGrafter"/>
</dbReference>
<evidence type="ECO:0000313" key="12">
    <source>
        <dbReference type="Proteomes" id="UP000012040"/>
    </source>
</evidence>
<accession>M4VRV7</accession>
<keyword evidence="4" id="KW-0132">Cell division</keyword>
<dbReference type="Proteomes" id="UP000012040">
    <property type="component" value="Chromosome"/>
</dbReference>
<dbReference type="PANTHER" id="PTHR34981">
    <property type="entry name" value="CELL DIVISION PROTEIN ZAPA"/>
    <property type="match status" value="1"/>
</dbReference>
<dbReference type="OrthoDB" id="5295255at2"/>
<dbReference type="PANTHER" id="PTHR34981:SF1">
    <property type="entry name" value="CELL DIVISION PROTEIN ZAPA"/>
    <property type="match status" value="1"/>
</dbReference>
<keyword evidence="6" id="KW-0131">Cell cycle</keyword>
<dbReference type="Pfam" id="PF05164">
    <property type="entry name" value="ZapA"/>
    <property type="match status" value="1"/>
</dbReference>
<keyword evidence="10" id="KW-0175">Coiled coil</keyword>
<dbReference type="KEGG" id="bex:A11Q_1703"/>
<dbReference type="HOGENOM" id="CLU_2271878_0_0_7"/>
<dbReference type="GO" id="GO:0000921">
    <property type="term" value="P:septin ring assembly"/>
    <property type="evidence" value="ECO:0007669"/>
    <property type="project" value="TreeGrafter"/>
</dbReference>
<evidence type="ECO:0000313" key="11">
    <source>
        <dbReference type="EMBL" id="AGH95919.1"/>
    </source>
</evidence>
<feature type="coiled-coil region" evidence="10">
    <location>
        <begin position="68"/>
        <end position="102"/>
    </location>
</feature>
<dbReference type="Gene3D" id="6.10.250.790">
    <property type="match status" value="1"/>
</dbReference>
<proteinExistence type="predicted"/>
<evidence type="ECO:0000256" key="6">
    <source>
        <dbReference type="ARBA" id="ARBA00023306"/>
    </source>
</evidence>
<evidence type="ECO:0000256" key="2">
    <source>
        <dbReference type="ARBA" id="ARBA00015195"/>
    </source>
</evidence>
<evidence type="ECO:0000256" key="9">
    <source>
        <dbReference type="ARBA" id="ARBA00033158"/>
    </source>
</evidence>
<evidence type="ECO:0000256" key="7">
    <source>
        <dbReference type="ARBA" id="ARBA00024910"/>
    </source>
</evidence>
<evidence type="ECO:0000256" key="4">
    <source>
        <dbReference type="ARBA" id="ARBA00022618"/>
    </source>
</evidence>
<dbReference type="AlphaFoldDB" id="M4VRV7"/>
<keyword evidence="5" id="KW-0717">Septation</keyword>
<evidence type="ECO:0000256" key="8">
    <source>
        <dbReference type="ARBA" id="ARBA00026068"/>
    </source>
</evidence>
<dbReference type="SUPFAM" id="SSF102829">
    <property type="entry name" value="Cell division protein ZapA-like"/>
    <property type="match status" value="1"/>
</dbReference>
<dbReference type="PATRIC" id="fig|1184267.3.peg.1724"/>
<keyword evidence="3" id="KW-0963">Cytoplasm</keyword>
<comment type="subunit">
    <text evidence="8">Homodimer. Interacts with FtsZ.</text>
</comment>
<keyword evidence="12" id="KW-1185">Reference proteome</keyword>
<comment type="function">
    <text evidence="7">Activator of cell division through the inhibition of FtsZ GTPase activity, therefore promoting FtsZ assembly into bundles of protofilaments necessary for the formation of the division Z ring. It is recruited early at mid-cell but it is not essential for cell division.</text>
</comment>
<dbReference type="GO" id="GO:0032153">
    <property type="term" value="C:cell division site"/>
    <property type="evidence" value="ECO:0007669"/>
    <property type="project" value="TreeGrafter"/>
</dbReference>
<dbReference type="InterPro" id="IPR036192">
    <property type="entry name" value="Cell_div_ZapA-like_sf"/>
</dbReference>
<dbReference type="GO" id="GO:0000917">
    <property type="term" value="P:division septum assembly"/>
    <property type="evidence" value="ECO:0007669"/>
    <property type="project" value="UniProtKB-KW"/>
</dbReference>
<dbReference type="InterPro" id="IPR007838">
    <property type="entry name" value="Cell_div_ZapA-like"/>
</dbReference>
<dbReference type="GO" id="GO:0005829">
    <property type="term" value="C:cytosol"/>
    <property type="evidence" value="ECO:0007669"/>
    <property type="project" value="TreeGrafter"/>
</dbReference>
<reference evidence="11 12" key="1">
    <citation type="journal article" date="2013" name="ISME J.">
        <title>By their genes ye shall know them: genomic signatures of predatory bacteria.</title>
        <authorList>
            <person name="Pasternak Z."/>
            <person name="Pietrokovski S."/>
            <person name="Rotem O."/>
            <person name="Gophna U."/>
            <person name="Lurie-Weinberger M.N."/>
            <person name="Jurkevitch E."/>
        </authorList>
    </citation>
    <scope>NUCLEOTIDE SEQUENCE [LARGE SCALE GENOMIC DNA]</scope>
    <source>
        <strain evidence="11 12">JSS</strain>
    </source>
</reference>
<evidence type="ECO:0000256" key="10">
    <source>
        <dbReference type="SAM" id="Coils"/>
    </source>
</evidence>